<keyword evidence="3" id="KW-1185">Reference proteome</keyword>
<feature type="domain" description="NAD-dependent epimerase/dehydratase" evidence="1">
    <location>
        <begin position="3"/>
        <end position="204"/>
    </location>
</feature>
<organism evidence="2 3">
    <name type="scientific">Uabimicrobium amorphum</name>
    <dbReference type="NCBI Taxonomy" id="2596890"/>
    <lineage>
        <taxon>Bacteria</taxon>
        <taxon>Pseudomonadati</taxon>
        <taxon>Planctomycetota</taxon>
        <taxon>Candidatus Uabimicrobiia</taxon>
        <taxon>Candidatus Uabimicrobiales</taxon>
        <taxon>Candidatus Uabimicrobiaceae</taxon>
        <taxon>Candidatus Uabimicrobium</taxon>
    </lineage>
</organism>
<evidence type="ECO:0000259" key="1">
    <source>
        <dbReference type="Pfam" id="PF01370"/>
    </source>
</evidence>
<proteinExistence type="predicted"/>
<reference evidence="2 3" key="1">
    <citation type="submission" date="2019-08" db="EMBL/GenBank/DDBJ databases">
        <title>Complete genome sequence of Candidatus Uab amorphum.</title>
        <authorList>
            <person name="Shiratori T."/>
            <person name="Suzuki S."/>
            <person name="Kakizawa Y."/>
            <person name="Ishida K."/>
        </authorList>
    </citation>
    <scope>NUCLEOTIDE SEQUENCE [LARGE SCALE GENOMIC DNA]</scope>
    <source>
        <strain evidence="2 3">SRT547</strain>
    </source>
</reference>
<evidence type="ECO:0000313" key="2">
    <source>
        <dbReference type="EMBL" id="BBM83689.1"/>
    </source>
</evidence>
<dbReference type="EMBL" id="AP019860">
    <property type="protein sequence ID" value="BBM83689.1"/>
    <property type="molecule type" value="Genomic_DNA"/>
</dbReference>
<name>A0A5S9IKS0_UABAM</name>
<dbReference type="OrthoDB" id="258549at2"/>
<sequence length="292" mass="33360">MRVLVIGGNGFIGRVLITMLLAKQCNVVNVYRRMQDPLHEGVENICLNRKDIPAFRRRLQGKSFDAVVDLAAFTRKDVEVVNESLRADVYVLISSSAVYGEISSCHIDESTAVSTCQHHKYGHNKIQAEDAVRKRTHVIIRPAVVYGEDDSHEERGRYFFEEIHKDKIAFPGKIFVRNSYIYVEDLACLIVASLLSSKKNVTVNAAGIHFDWDTYLKTMAQVCDVPLPEIENLNLSLSEFRDYAKNNKIRFPHNAFHDFVVNCDLAQKLYDWQPKISLEEGLSRTKKWALGR</sequence>
<dbReference type="KEGG" id="uam:UABAM_02042"/>
<dbReference type="InterPro" id="IPR036291">
    <property type="entry name" value="NAD(P)-bd_dom_sf"/>
</dbReference>
<dbReference type="Pfam" id="PF01370">
    <property type="entry name" value="Epimerase"/>
    <property type="match status" value="1"/>
</dbReference>
<protein>
    <submittedName>
        <fullName evidence="2">Epimerase</fullName>
    </submittedName>
</protein>
<accession>A0A5S9IKS0</accession>
<dbReference type="Proteomes" id="UP000326354">
    <property type="component" value="Chromosome"/>
</dbReference>
<dbReference type="RefSeq" id="WP_151967880.1">
    <property type="nucleotide sequence ID" value="NZ_AP019860.1"/>
</dbReference>
<gene>
    <name evidence="2" type="ORF">UABAM_02042</name>
</gene>
<dbReference type="Gene3D" id="3.40.50.720">
    <property type="entry name" value="NAD(P)-binding Rossmann-like Domain"/>
    <property type="match status" value="1"/>
</dbReference>
<dbReference type="AlphaFoldDB" id="A0A5S9IKS0"/>
<dbReference type="SUPFAM" id="SSF51735">
    <property type="entry name" value="NAD(P)-binding Rossmann-fold domains"/>
    <property type="match status" value="1"/>
</dbReference>
<dbReference type="PANTHER" id="PTHR43245">
    <property type="entry name" value="BIFUNCTIONAL POLYMYXIN RESISTANCE PROTEIN ARNA"/>
    <property type="match status" value="1"/>
</dbReference>
<evidence type="ECO:0000313" key="3">
    <source>
        <dbReference type="Proteomes" id="UP000326354"/>
    </source>
</evidence>
<dbReference type="InterPro" id="IPR050177">
    <property type="entry name" value="Lipid_A_modif_metabolic_enz"/>
</dbReference>
<dbReference type="InterPro" id="IPR001509">
    <property type="entry name" value="Epimerase_deHydtase"/>
</dbReference>